<proteinExistence type="predicted"/>
<feature type="transmembrane region" description="Helical" evidence="1">
    <location>
        <begin position="138"/>
        <end position="160"/>
    </location>
</feature>
<feature type="transmembrane region" description="Helical" evidence="1">
    <location>
        <begin position="98"/>
        <end position="118"/>
    </location>
</feature>
<accession>A0A174YSI1</accession>
<evidence type="ECO:0000256" key="1">
    <source>
        <dbReference type="SAM" id="Phobius"/>
    </source>
</evidence>
<gene>
    <name evidence="4" type="ORF">ERS852490_01894</name>
</gene>
<evidence type="ECO:0000259" key="3">
    <source>
        <dbReference type="Pfam" id="PF14018"/>
    </source>
</evidence>
<keyword evidence="1" id="KW-0472">Membrane</keyword>
<dbReference type="Proteomes" id="UP000095621">
    <property type="component" value="Unassembled WGS sequence"/>
</dbReference>
<dbReference type="RefSeq" id="WP_055215871.1">
    <property type="nucleotide sequence ID" value="NZ_CZBU01000004.1"/>
</dbReference>
<evidence type="ECO:0008006" key="6">
    <source>
        <dbReference type="Google" id="ProtNLM"/>
    </source>
</evidence>
<dbReference type="InterPro" id="IPR025328">
    <property type="entry name" value="DUF4234"/>
</dbReference>
<reference evidence="4 5" key="1">
    <citation type="submission" date="2015-09" db="EMBL/GenBank/DDBJ databases">
        <authorList>
            <consortium name="Pathogen Informatics"/>
        </authorList>
    </citation>
    <scope>NUCLEOTIDE SEQUENCE [LARGE SCALE GENOMIC DNA]</scope>
    <source>
        <strain evidence="4 5">2789STDY5834875</strain>
    </source>
</reference>
<organism evidence="4 5">
    <name type="scientific">Lachnospira eligens</name>
    <dbReference type="NCBI Taxonomy" id="39485"/>
    <lineage>
        <taxon>Bacteria</taxon>
        <taxon>Bacillati</taxon>
        <taxon>Bacillota</taxon>
        <taxon>Clostridia</taxon>
        <taxon>Lachnospirales</taxon>
        <taxon>Lachnospiraceae</taxon>
        <taxon>Lachnospira</taxon>
    </lineage>
</organism>
<dbReference type="EMBL" id="CZBU01000004">
    <property type="protein sequence ID" value="CUQ78075.1"/>
    <property type="molecule type" value="Genomic_DNA"/>
</dbReference>
<dbReference type="AlphaFoldDB" id="A0A174YSI1"/>
<dbReference type="Pfam" id="PF14018">
    <property type="entry name" value="DUF4234"/>
    <property type="match status" value="1"/>
</dbReference>
<feature type="transmembrane region" description="Helical" evidence="1">
    <location>
        <begin position="181"/>
        <end position="205"/>
    </location>
</feature>
<dbReference type="OrthoDB" id="192868at2"/>
<keyword evidence="1" id="KW-1133">Transmembrane helix</keyword>
<name>A0A174YSI1_9FIRM</name>
<keyword evidence="1" id="KW-0812">Transmembrane</keyword>
<sequence>MFCTKCGKQIPDSTKFCPYCGANCSPEQDIAGQAGQVFNKVEKELGSAFDEVKQSFNGNSNNQNYNQGYNANQNYSNGYNNGTIPPYSGTRLKDDRGLASYIILSIITCGIYSYYFIYKMAHDVNIACDGDGENTSGLVAFVLLSLITCGIYAWFWYYNLGNRLAANGPRYGLSIQENGTTVLLWQIFGAFICGIGPFVAMHILIKNSNKICNAYNRAQGLM</sequence>
<protein>
    <recommendedName>
        <fullName evidence="6">DUF4234 domain-containing protein</fullName>
    </recommendedName>
</protein>
<evidence type="ECO:0000313" key="5">
    <source>
        <dbReference type="Proteomes" id="UP000095621"/>
    </source>
</evidence>
<dbReference type="Pfam" id="PF13240">
    <property type="entry name" value="Zn_Ribbon_1"/>
    <property type="match status" value="1"/>
</dbReference>
<feature type="domain" description="Zinc-ribbon" evidence="2">
    <location>
        <begin position="2"/>
        <end position="22"/>
    </location>
</feature>
<evidence type="ECO:0000259" key="2">
    <source>
        <dbReference type="Pfam" id="PF13240"/>
    </source>
</evidence>
<dbReference type="InterPro" id="IPR026870">
    <property type="entry name" value="Zinc_ribbon_dom"/>
</dbReference>
<feature type="domain" description="DUF4234" evidence="3">
    <location>
        <begin position="96"/>
        <end position="165"/>
    </location>
</feature>
<evidence type="ECO:0000313" key="4">
    <source>
        <dbReference type="EMBL" id="CUQ78075.1"/>
    </source>
</evidence>